<sequence length="153" mass="17441">MVESLKSSVQGARSEGDGIASQVLNHLSHPALMVYALFGQYMCILGEVISFFQMSFVRGSHIYFWSASFRSVPHDPSNAPLGKKYLRHALPPCSKEYCLNRKWMLCNSIHIWFFRKDKAEDSYYLVVLSSSPKKTAKPLLEQYNTRTLPSSLE</sequence>
<feature type="transmembrane region" description="Helical" evidence="1">
    <location>
        <begin position="32"/>
        <end position="52"/>
    </location>
</feature>
<evidence type="ECO:0000313" key="2">
    <source>
        <dbReference type="EMBL" id="KAK7328794.1"/>
    </source>
</evidence>
<protein>
    <submittedName>
        <fullName evidence="2">Uncharacterized protein</fullName>
    </submittedName>
</protein>
<accession>A0AAN9L6X4</accession>
<dbReference type="EMBL" id="JAYMYQ010000005">
    <property type="protein sequence ID" value="KAK7328794.1"/>
    <property type="molecule type" value="Genomic_DNA"/>
</dbReference>
<keyword evidence="1" id="KW-0812">Transmembrane</keyword>
<proteinExistence type="predicted"/>
<evidence type="ECO:0000313" key="3">
    <source>
        <dbReference type="Proteomes" id="UP001367508"/>
    </source>
</evidence>
<dbReference type="AlphaFoldDB" id="A0AAN9L6X4"/>
<keyword evidence="3" id="KW-1185">Reference proteome</keyword>
<evidence type="ECO:0000256" key="1">
    <source>
        <dbReference type="SAM" id="Phobius"/>
    </source>
</evidence>
<comment type="caution">
    <text evidence="2">The sequence shown here is derived from an EMBL/GenBank/DDBJ whole genome shotgun (WGS) entry which is preliminary data.</text>
</comment>
<keyword evidence="1" id="KW-1133">Transmembrane helix</keyword>
<name>A0AAN9L6X4_CANGL</name>
<keyword evidence="1" id="KW-0472">Membrane</keyword>
<organism evidence="2 3">
    <name type="scientific">Canavalia gladiata</name>
    <name type="common">Sword bean</name>
    <name type="synonym">Dolichos gladiatus</name>
    <dbReference type="NCBI Taxonomy" id="3824"/>
    <lineage>
        <taxon>Eukaryota</taxon>
        <taxon>Viridiplantae</taxon>
        <taxon>Streptophyta</taxon>
        <taxon>Embryophyta</taxon>
        <taxon>Tracheophyta</taxon>
        <taxon>Spermatophyta</taxon>
        <taxon>Magnoliopsida</taxon>
        <taxon>eudicotyledons</taxon>
        <taxon>Gunneridae</taxon>
        <taxon>Pentapetalae</taxon>
        <taxon>rosids</taxon>
        <taxon>fabids</taxon>
        <taxon>Fabales</taxon>
        <taxon>Fabaceae</taxon>
        <taxon>Papilionoideae</taxon>
        <taxon>50 kb inversion clade</taxon>
        <taxon>NPAAA clade</taxon>
        <taxon>indigoferoid/millettioid clade</taxon>
        <taxon>Phaseoleae</taxon>
        <taxon>Canavalia</taxon>
    </lineage>
</organism>
<reference evidence="2 3" key="1">
    <citation type="submission" date="2024-01" db="EMBL/GenBank/DDBJ databases">
        <title>The genomes of 5 underutilized Papilionoideae crops provide insights into root nodulation and disease resistanc.</title>
        <authorList>
            <person name="Jiang F."/>
        </authorList>
    </citation>
    <scope>NUCLEOTIDE SEQUENCE [LARGE SCALE GENOMIC DNA]</scope>
    <source>
        <strain evidence="2">LVBAO_FW01</strain>
        <tissue evidence="2">Leaves</tissue>
    </source>
</reference>
<gene>
    <name evidence="2" type="ORF">VNO77_22916</name>
</gene>
<dbReference type="Proteomes" id="UP001367508">
    <property type="component" value="Unassembled WGS sequence"/>
</dbReference>